<organism evidence="1 2">
    <name type="scientific">Streblomastix strix</name>
    <dbReference type="NCBI Taxonomy" id="222440"/>
    <lineage>
        <taxon>Eukaryota</taxon>
        <taxon>Metamonada</taxon>
        <taxon>Preaxostyla</taxon>
        <taxon>Oxymonadida</taxon>
        <taxon>Streblomastigidae</taxon>
        <taxon>Streblomastix</taxon>
    </lineage>
</organism>
<dbReference type="SUPFAM" id="SSF56112">
    <property type="entry name" value="Protein kinase-like (PK-like)"/>
    <property type="match status" value="1"/>
</dbReference>
<sequence>MASAKWAPPIVYYGEYLVKEKLGKGAQSRTFLAEKGAMSNKFFMLKLVNYYTDEDQQQANQEIEQLERLKSPYTVCI</sequence>
<dbReference type="AlphaFoldDB" id="A0A5J4TR65"/>
<dbReference type="InterPro" id="IPR011009">
    <property type="entry name" value="Kinase-like_dom_sf"/>
</dbReference>
<accession>A0A5J4TR65</accession>
<gene>
    <name evidence="1" type="ORF">EZS28_043756</name>
</gene>
<name>A0A5J4TR65_9EUKA</name>
<comment type="caution">
    <text evidence="1">The sequence shown here is derived from an EMBL/GenBank/DDBJ whole genome shotgun (WGS) entry which is preliminary data.</text>
</comment>
<evidence type="ECO:0008006" key="3">
    <source>
        <dbReference type="Google" id="ProtNLM"/>
    </source>
</evidence>
<dbReference type="Gene3D" id="3.30.200.20">
    <property type="entry name" value="Phosphorylase Kinase, domain 1"/>
    <property type="match status" value="1"/>
</dbReference>
<dbReference type="Proteomes" id="UP000324800">
    <property type="component" value="Unassembled WGS sequence"/>
</dbReference>
<proteinExistence type="predicted"/>
<dbReference type="OrthoDB" id="354826at2759"/>
<evidence type="ECO:0000313" key="2">
    <source>
        <dbReference type="Proteomes" id="UP000324800"/>
    </source>
</evidence>
<evidence type="ECO:0000313" key="1">
    <source>
        <dbReference type="EMBL" id="KAA6360718.1"/>
    </source>
</evidence>
<dbReference type="EMBL" id="SNRW01026550">
    <property type="protein sequence ID" value="KAA6360718.1"/>
    <property type="molecule type" value="Genomic_DNA"/>
</dbReference>
<protein>
    <recommendedName>
        <fullName evidence="3">Protein kinase domain-containing protein</fullName>
    </recommendedName>
</protein>
<reference evidence="1 2" key="1">
    <citation type="submission" date="2019-03" db="EMBL/GenBank/DDBJ databases">
        <title>Single cell metagenomics reveals metabolic interactions within the superorganism composed of flagellate Streblomastix strix and complex community of Bacteroidetes bacteria on its surface.</title>
        <authorList>
            <person name="Treitli S.C."/>
            <person name="Kolisko M."/>
            <person name="Husnik F."/>
            <person name="Keeling P."/>
            <person name="Hampl V."/>
        </authorList>
    </citation>
    <scope>NUCLEOTIDE SEQUENCE [LARGE SCALE GENOMIC DNA]</scope>
    <source>
        <strain evidence="1">ST1C</strain>
    </source>
</reference>